<dbReference type="GO" id="GO:0006974">
    <property type="term" value="P:DNA damage response"/>
    <property type="evidence" value="ECO:0007669"/>
    <property type="project" value="TreeGrafter"/>
</dbReference>
<dbReference type="GO" id="GO:0005654">
    <property type="term" value="C:nucleoplasm"/>
    <property type="evidence" value="ECO:0007669"/>
    <property type="project" value="TreeGrafter"/>
</dbReference>
<gene>
    <name evidence="2" type="ORF">NQ315_010022</name>
</gene>
<dbReference type="GO" id="GO:0140293">
    <property type="term" value="F:ADP-ribosylglutamate hydrolase activity"/>
    <property type="evidence" value="ECO:0007669"/>
    <property type="project" value="TreeGrafter"/>
</dbReference>
<dbReference type="EMBL" id="JANEYG010000069">
    <property type="protein sequence ID" value="KAJ8914558.1"/>
    <property type="molecule type" value="Genomic_DNA"/>
</dbReference>
<dbReference type="Gene3D" id="3.40.220.10">
    <property type="entry name" value="Leucine Aminopeptidase, subunit E, domain 1"/>
    <property type="match status" value="1"/>
</dbReference>
<dbReference type="AlphaFoldDB" id="A0AAV8VK25"/>
<proteinExistence type="predicted"/>
<sequence>MLSILHQLKSAVFRFQIFECGVCARKSNLNPRKASTSSIWQGRKVNTLSMDAKKEPSGKLKDIPTWGQYAAEESSLPAKIDMKLGCEIDDSKNATLANKISIFCGNITILEVDAIVNAANSSLLGGGGVDGAIHKAAGPNLKAECKTLGGCPTGEAKITGGYNLPAKHVIHTVGPQGEKEGYLKNCYQNSLRIMLENNLRSIAFPCISTGIYGYPNEPAAHVAAYTVRKFLEANSDKVDRIIFCLFLDIDKDIYKGLLQSYFPLE</sequence>
<dbReference type="Pfam" id="PF01661">
    <property type="entry name" value="Macro"/>
    <property type="match status" value="1"/>
</dbReference>
<dbReference type="SUPFAM" id="SSF52949">
    <property type="entry name" value="Macro domain-like"/>
    <property type="match status" value="1"/>
</dbReference>
<accession>A0AAV8VK25</accession>
<dbReference type="GO" id="GO:0140291">
    <property type="term" value="P:peptidyl-glutamate ADP-deribosylation"/>
    <property type="evidence" value="ECO:0007669"/>
    <property type="project" value="TreeGrafter"/>
</dbReference>
<dbReference type="SMART" id="SM00506">
    <property type="entry name" value="A1pp"/>
    <property type="match status" value="1"/>
</dbReference>
<name>A0AAV8VK25_9CUCU</name>
<evidence type="ECO:0000313" key="3">
    <source>
        <dbReference type="Proteomes" id="UP001159042"/>
    </source>
</evidence>
<feature type="domain" description="Macro" evidence="1">
    <location>
        <begin position="87"/>
        <end position="262"/>
    </location>
</feature>
<dbReference type="GO" id="GO:0042278">
    <property type="term" value="P:purine nucleoside metabolic process"/>
    <property type="evidence" value="ECO:0007669"/>
    <property type="project" value="TreeGrafter"/>
</dbReference>
<dbReference type="InterPro" id="IPR043472">
    <property type="entry name" value="Macro_dom-like"/>
</dbReference>
<evidence type="ECO:0000313" key="2">
    <source>
        <dbReference type="EMBL" id="KAJ8914558.1"/>
    </source>
</evidence>
<dbReference type="CDD" id="cd02908">
    <property type="entry name" value="Macro_OAADPr_deacetylase"/>
    <property type="match status" value="1"/>
</dbReference>
<evidence type="ECO:0000259" key="1">
    <source>
        <dbReference type="PROSITE" id="PS51154"/>
    </source>
</evidence>
<keyword evidence="3" id="KW-1185">Reference proteome</keyword>
<organism evidence="2 3">
    <name type="scientific">Exocentrus adspersus</name>
    <dbReference type="NCBI Taxonomy" id="1586481"/>
    <lineage>
        <taxon>Eukaryota</taxon>
        <taxon>Metazoa</taxon>
        <taxon>Ecdysozoa</taxon>
        <taxon>Arthropoda</taxon>
        <taxon>Hexapoda</taxon>
        <taxon>Insecta</taxon>
        <taxon>Pterygota</taxon>
        <taxon>Neoptera</taxon>
        <taxon>Endopterygota</taxon>
        <taxon>Coleoptera</taxon>
        <taxon>Polyphaga</taxon>
        <taxon>Cucujiformia</taxon>
        <taxon>Chrysomeloidea</taxon>
        <taxon>Cerambycidae</taxon>
        <taxon>Lamiinae</taxon>
        <taxon>Acanthocinini</taxon>
        <taxon>Exocentrus</taxon>
    </lineage>
</organism>
<dbReference type="PANTHER" id="PTHR11106">
    <property type="entry name" value="GANGLIOSIDE INDUCED DIFFERENTIATION ASSOCIATED PROTEIN 2-RELATED"/>
    <property type="match status" value="1"/>
</dbReference>
<dbReference type="PANTHER" id="PTHR11106:SF27">
    <property type="entry name" value="MACRO DOMAIN-CONTAINING PROTEIN"/>
    <property type="match status" value="1"/>
</dbReference>
<protein>
    <recommendedName>
        <fullName evidence="1">Macro domain-containing protein</fullName>
    </recommendedName>
</protein>
<dbReference type="InterPro" id="IPR002589">
    <property type="entry name" value="Macro_dom"/>
</dbReference>
<dbReference type="PROSITE" id="PS51154">
    <property type="entry name" value="MACRO"/>
    <property type="match status" value="1"/>
</dbReference>
<reference evidence="2 3" key="1">
    <citation type="journal article" date="2023" name="Insect Mol. Biol.">
        <title>Genome sequencing provides insights into the evolution of gene families encoding plant cell wall-degrading enzymes in longhorned beetles.</title>
        <authorList>
            <person name="Shin N.R."/>
            <person name="Okamura Y."/>
            <person name="Kirsch R."/>
            <person name="Pauchet Y."/>
        </authorList>
    </citation>
    <scope>NUCLEOTIDE SEQUENCE [LARGE SCALE GENOMIC DNA]</scope>
    <source>
        <strain evidence="2">EAD_L_NR</strain>
    </source>
</reference>
<comment type="caution">
    <text evidence="2">The sequence shown here is derived from an EMBL/GenBank/DDBJ whole genome shotgun (WGS) entry which is preliminary data.</text>
</comment>
<dbReference type="NCBIfam" id="NF001664">
    <property type="entry name" value="PRK00431.1-6"/>
    <property type="match status" value="1"/>
</dbReference>
<dbReference type="Proteomes" id="UP001159042">
    <property type="component" value="Unassembled WGS sequence"/>
</dbReference>